<organism evidence="10 11">
    <name type="scientific">Hymenobacter polaris</name>
    <dbReference type="NCBI Taxonomy" id="2682546"/>
    <lineage>
        <taxon>Bacteria</taxon>
        <taxon>Pseudomonadati</taxon>
        <taxon>Bacteroidota</taxon>
        <taxon>Cytophagia</taxon>
        <taxon>Cytophagales</taxon>
        <taxon>Hymenobacteraceae</taxon>
        <taxon>Hymenobacter</taxon>
    </lineage>
</organism>
<dbReference type="CDD" id="cd00386">
    <property type="entry name" value="Heme_Cu_Oxidase_III_like"/>
    <property type="match status" value="1"/>
</dbReference>
<keyword evidence="6 8" id="KW-0472">Membrane</keyword>
<keyword evidence="5 8" id="KW-1133">Transmembrane helix</keyword>
<dbReference type="InterPro" id="IPR035973">
    <property type="entry name" value="Cyt_c_oxidase_su3-like_sf"/>
</dbReference>
<comment type="similarity">
    <text evidence="2 7">Belongs to the cytochrome c oxidase subunit 3 family.</text>
</comment>
<gene>
    <name evidence="10" type="ORF">HHL22_09470</name>
</gene>
<dbReference type="PROSITE" id="PS50253">
    <property type="entry name" value="COX3"/>
    <property type="match status" value="1"/>
</dbReference>
<feature type="transmembrane region" description="Helical" evidence="8">
    <location>
        <begin position="160"/>
        <end position="179"/>
    </location>
</feature>
<dbReference type="SUPFAM" id="SSF81452">
    <property type="entry name" value="Cytochrome c oxidase subunit III-like"/>
    <property type="match status" value="1"/>
</dbReference>
<evidence type="ECO:0000259" key="9">
    <source>
        <dbReference type="PROSITE" id="PS50253"/>
    </source>
</evidence>
<protein>
    <submittedName>
        <fullName evidence="10">Heme-copper oxidase subunit III</fullName>
    </submittedName>
</protein>
<dbReference type="InterPro" id="IPR013833">
    <property type="entry name" value="Cyt_c_oxidase_su3_a-hlx"/>
</dbReference>
<dbReference type="RefSeq" id="WP_169530722.1">
    <property type="nucleotide sequence ID" value="NZ_JABBGH010000001.1"/>
</dbReference>
<dbReference type="GO" id="GO:0005886">
    <property type="term" value="C:plasma membrane"/>
    <property type="evidence" value="ECO:0007669"/>
    <property type="project" value="UniProtKB-SubCell"/>
</dbReference>
<keyword evidence="4 7" id="KW-0812">Transmembrane</keyword>
<evidence type="ECO:0000256" key="8">
    <source>
        <dbReference type="SAM" id="Phobius"/>
    </source>
</evidence>
<accession>A0A7Y0ADY9</accession>
<dbReference type="PANTHER" id="PTHR11403">
    <property type="entry name" value="CYTOCHROME C OXIDASE SUBUNIT III"/>
    <property type="match status" value="1"/>
</dbReference>
<dbReference type="Pfam" id="PF00510">
    <property type="entry name" value="COX3"/>
    <property type="match status" value="1"/>
</dbReference>
<feature type="domain" description="Heme-copper oxidase subunit III family profile" evidence="9">
    <location>
        <begin position="1"/>
        <end position="181"/>
    </location>
</feature>
<evidence type="ECO:0000256" key="1">
    <source>
        <dbReference type="ARBA" id="ARBA00004651"/>
    </source>
</evidence>
<evidence type="ECO:0000256" key="6">
    <source>
        <dbReference type="ARBA" id="ARBA00023136"/>
    </source>
</evidence>
<dbReference type="GO" id="GO:0019646">
    <property type="term" value="P:aerobic electron transport chain"/>
    <property type="evidence" value="ECO:0007669"/>
    <property type="project" value="InterPro"/>
</dbReference>
<dbReference type="InterPro" id="IPR024791">
    <property type="entry name" value="Cyt_c/ubiquinol_Oxase_su3"/>
</dbReference>
<dbReference type="PANTHER" id="PTHR11403:SF2">
    <property type="entry name" value="CYTOCHROME BO(3) UBIQUINOL OXIDASE SUBUNIT 3"/>
    <property type="match status" value="1"/>
</dbReference>
<keyword evidence="11" id="KW-1185">Reference proteome</keyword>
<proteinExistence type="inferred from homology"/>
<dbReference type="EMBL" id="JABBGH010000001">
    <property type="protein sequence ID" value="NML65432.1"/>
    <property type="molecule type" value="Genomic_DNA"/>
</dbReference>
<feature type="transmembrane region" description="Helical" evidence="8">
    <location>
        <begin position="6"/>
        <end position="30"/>
    </location>
</feature>
<dbReference type="GO" id="GO:0004129">
    <property type="term" value="F:cytochrome-c oxidase activity"/>
    <property type="evidence" value="ECO:0007669"/>
    <property type="project" value="InterPro"/>
</dbReference>
<feature type="transmembrane region" description="Helical" evidence="8">
    <location>
        <begin position="42"/>
        <end position="64"/>
    </location>
</feature>
<evidence type="ECO:0000256" key="3">
    <source>
        <dbReference type="ARBA" id="ARBA00022475"/>
    </source>
</evidence>
<reference evidence="10 11" key="1">
    <citation type="submission" date="2020-04" db="EMBL/GenBank/DDBJ databases">
        <title>Hymenobacter polaris sp. nov., isolated from Arctic soil.</title>
        <authorList>
            <person name="Dahal R.H."/>
        </authorList>
    </citation>
    <scope>NUCLEOTIDE SEQUENCE [LARGE SCALE GENOMIC DNA]</scope>
    <source>
        <strain evidence="10 11">RP-2-7</strain>
    </source>
</reference>
<keyword evidence="3" id="KW-1003">Cell membrane</keyword>
<dbReference type="AlphaFoldDB" id="A0A7Y0ADY9"/>
<comment type="caution">
    <text evidence="10">The sequence shown here is derived from an EMBL/GenBank/DDBJ whole genome shotgun (WGS) entry which is preliminary data.</text>
</comment>
<evidence type="ECO:0000313" key="10">
    <source>
        <dbReference type="EMBL" id="NML65432.1"/>
    </source>
</evidence>
<evidence type="ECO:0000313" key="11">
    <source>
        <dbReference type="Proteomes" id="UP000559626"/>
    </source>
</evidence>
<dbReference type="Proteomes" id="UP000559626">
    <property type="component" value="Unassembled WGS sequence"/>
</dbReference>
<sequence length="185" mass="20663">MENRLLMKLVVATETLFFLALLLVFVYFSLGPGFRQQQLAALDWRTTGAFTLLLFASSFTYWRAEASYRQGAPGRLKGWLLATIGLGAVFLLGQAREFHGLFTRHIDLAANTFGTSFFTLTGFHGLHVLAGLLILSILTGLAFAGDYDRPTSSIFSAVGIYWHFVDIVWAVVFTVVYVLPHFMRV</sequence>
<feature type="transmembrane region" description="Helical" evidence="8">
    <location>
        <begin position="76"/>
        <end position="95"/>
    </location>
</feature>
<evidence type="ECO:0000256" key="7">
    <source>
        <dbReference type="RuleBase" id="RU003376"/>
    </source>
</evidence>
<feature type="transmembrane region" description="Helical" evidence="8">
    <location>
        <begin position="116"/>
        <end position="140"/>
    </location>
</feature>
<evidence type="ECO:0000256" key="5">
    <source>
        <dbReference type="ARBA" id="ARBA00022989"/>
    </source>
</evidence>
<dbReference type="Gene3D" id="1.20.120.80">
    <property type="entry name" value="Cytochrome c oxidase, subunit III, four-helix bundle"/>
    <property type="match status" value="1"/>
</dbReference>
<name>A0A7Y0ADY9_9BACT</name>
<evidence type="ECO:0000256" key="4">
    <source>
        <dbReference type="ARBA" id="ARBA00022692"/>
    </source>
</evidence>
<dbReference type="InterPro" id="IPR000298">
    <property type="entry name" value="Cyt_c_oxidase-like_su3"/>
</dbReference>
<evidence type="ECO:0000256" key="2">
    <source>
        <dbReference type="ARBA" id="ARBA00010581"/>
    </source>
</evidence>
<comment type="subcellular location">
    <subcellularLocation>
        <location evidence="1 7">Cell membrane</location>
        <topology evidence="1 7">Multi-pass membrane protein</topology>
    </subcellularLocation>
</comment>